<reference evidence="1" key="1">
    <citation type="submission" date="2018-09" db="EMBL/GenBank/DDBJ databases">
        <title>Murine metabolic-syndrome-specific gut microbial biobank.</title>
        <authorList>
            <person name="Liu C."/>
        </authorList>
    </citation>
    <scope>NUCLEOTIDE SEQUENCE</scope>
    <source>
        <strain evidence="1">D42-62</strain>
    </source>
</reference>
<dbReference type="AlphaFoldDB" id="A0A9X5GQV5"/>
<gene>
    <name evidence="1" type="ORF">D5281_02560</name>
</gene>
<protein>
    <submittedName>
        <fullName evidence="1">Uncharacterized protein</fullName>
    </submittedName>
</protein>
<evidence type="ECO:0000313" key="2">
    <source>
        <dbReference type="Proteomes" id="UP001154420"/>
    </source>
</evidence>
<accession>A0A9X5GQV5</accession>
<organism evidence="1 2">
    <name type="scientific">Parablautia muri</name>
    <dbReference type="NCBI Taxonomy" id="2320879"/>
    <lineage>
        <taxon>Bacteria</taxon>
        <taxon>Bacillati</taxon>
        <taxon>Bacillota</taxon>
        <taxon>Clostridia</taxon>
        <taxon>Lachnospirales</taxon>
        <taxon>Lachnospiraceae</taxon>
        <taxon>Parablautia</taxon>
    </lineage>
</organism>
<proteinExistence type="predicted"/>
<sequence length="108" mass="12756">MRFYRYLYVGDTVRNLWKVKWKLRHHAGVQVYVIVLAPSPDQLEIFHSAYLKQKYYRYHPPIVVGIAASHEEAVEIVVKMTQECVETLGNCNLKEFLKQKVKKNSDME</sequence>
<dbReference type="RefSeq" id="WP_160558580.1">
    <property type="nucleotide sequence ID" value="NZ_QZDT01000002.1"/>
</dbReference>
<evidence type="ECO:0000313" key="1">
    <source>
        <dbReference type="EMBL" id="NBJ91496.1"/>
    </source>
</evidence>
<comment type="caution">
    <text evidence="1">The sequence shown here is derived from an EMBL/GenBank/DDBJ whole genome shotgun (WGS) entry which is preliminary data.</text>
</comment>
<dbReference type="OrthoDB" id="2085859at2"/>
<keyword evidence="2" id="KW-1185">Reference proteome</keyword>
<dbReference type="EMBL" id="QZDT01000002">
    <property type="protein sequence ID" value="NBJ91496.1"/>
    <property type="molecule type" value="Genomic_DNA"/>
</dbReference>
<dbReference type="Proteomes" id="UP001154420">
    <property type="component" value="Unassembled WGS sequence"/>
</dbReference>
<name>A0A9X5GQV5_9FIRM</name>